<comment type="catalytic activity">
    <reaction evidence="16">
        <text>a CDP-1,2-diacyl-sn-glycerol + sn-glycerol 3-phosphate = a 1,2-diacyl-sn-glycero-3-phospho-(1'-sn-glycero-3'-phosphate) + CMP + H(+)</text>
        <dbReference type="Rhea" id="RHEA:12593"/>
        <dbReference type="ChEBI" id="CHEBI:15378"/>
        <dbReference type="ChEBI" id="CHEBI:57597"/>
        <dbReference type="ChEBI" id="CHEBI:58332"/>
        <dbReference type="ChEBI" id="CHEBI:60110"/>
        <dbReference type="ChEBI" id="CHEBI:60377"/>
        <dbReference type="EC" id="2.7.8.5"/>
    </reaction>
</comment>
<dbReference type="PANTHER" id="PTHR14269:SF62">
    <property type="entry name" value="CDP-DIACYLGLYCEROL--GLYCEROL-3-PHOSPHATE 3-PHOSPHATIDYLTRANSFERASE 1, CHLOROPLASTIC"/>
    <property type="match status" value="1"/>
</dbReference>
<keyword evidence="14" id="KW-1208">Phospholipid metabolism</keyword>
<keyword evidence="11" id="KW-0443">Lipid metabolism</keyword>
<keyword evidence="12 18" id="KW-0472">Membrane</keyword>
<evidence type="ECO:0000256" key="5">
    <source>
        <dbReference type="ARBA" id="ARBA00013170"/>
    </source>
</evidence>
<dbReference type="InterPro" id="IPR000462">
    <property type="entry name" value="CDP-OH_P_trans"/>
</dbReference>
<reference evidence="19" key="1">
    <citation type="journal article" date="2021" name="PeerJ">
        <title>Extensive microbial diversity within the chicken gut microbiome revealed by metagenomics and culture.</title>
        <authorList>
            <person name="Gilroy R."/>
            <person name="Ravi A."/>
            <person name="Getino M."/>
            <person name="Pursley I."/>
            <person name="Horton D.L."/>
            <person name="Alikhan N.F."/>
            <person name="Baker D."/>
            <person name="Gharbi K."/>
            <person name="Hall N."/>
            <person name="Watson M."/>
            <person name="Adriaenssens E.M."/>
            <person name="Foster-Nyarko E."/>
            <person name="Jarju S."/>
            <person name="Secka A."/>
            <person name="Antonio M."/>
            <person name="Oren A."/>
            <person name="Chaudhuri R.R."/>
            <person name="La Ragione R."/>
            <person name="Hildebrand F."/>
            <person name="Pallen M.J."/>
        </authorList>
    </citation>
    <scope>NUCLEOTIDE SEQUENCE</scope>
    <source>
        <strain evidence="19">CHK188-5543</strain>
    </source>
</reference>
<dbReference type="GO" id="GO:0016020">
    <property type="term" value="C:membrane"/>
    <property type="evidence" value="ECO:0007669"/>
    <property type="project" value="UniProtKB-SubCell"/>
</dbReference>
<dbReference type="PIRSF" id="PIRSF000847">
    <property type="entry name" value="Phos_ph_gly_syn"/>
    <property type="match status" value="1"/>
</dbReference>
<evidence type="ECO:0000256" key="2">
    <source>
        <dbReference type="ARBA" id="ARBA00004141"/>
    </source>
</evidence>
<dbReference type="EMBL" id="DXES01000014">
    <property type="protein sequence ID" value="HIX64748.1"/>
    <property type="molecule type" value="Genomic_DNA"/>
</dbReference>
<evidence type="ECO:0000256" key="10">
    <source>
        <dbReference type="ARBA" id="ARBA00022989"/>
    </source>
</evidence>
<evidence type="ECO:0000256" key="6">
    <source>
        <dbReference type="ARBA" id="ARBA00014944"/>
    </source>
</evidence>
<dbReference type="GO" id="GO:0046474">
    <property type="term" value="P:glycerophospholipid biosynthetic process"/>
    <property type="evidence" value="ECO:0007669"/>
    <property type="project" value="TreeGrafter"/>
</dbReference>
<comment type="caution">
    <text evidence="19">The sequence shown here is derived from an EMBL/GenBank/DDBJ whole genome shotgun (WGS) entry which is preliminary data.</text>
</comment>
<dbReference type="PANTHER" id="PTHR14269">
    <property type="entry name" value="CDP-DIACYLGLYCEROL--GLYCEROL-3-PHOSPHATE 3-PHOSPHATIDYLTRANSFERASE-RELATED"/>
    <property type="match status" value="1"/>
</dbReference>
<evidence type="ECO:0000256" key="11">
    <source>
        <dbReference type="ARBA" id="ARBA00023098"/>
    </source>
</evidence>
<evidence type="ECO:0000256" key="7">
    <source>
        <dbReference type="ARBA" id="ARBA00022516"/>
    </source>
</evidence>
<reference evidence="19" key="2">
    <citation type="submission" date="2021-04" db="EMBL/GenBank/DDBJ databases">
        <authorList>
            <person name="Gilroy R."/>
        </authorList>
    </citation>
    <scope>NUCLEOTIDE SEQUENCE</scope>
    <source>
        <strain evidence="19">CHK188-5543</strain>
    </source>
</reference>
<protein>
    <recommendedName>
        <fullName evidence="6">CDP-diacylglycerol--glycerol-3-phosphate 3-phosphatidyltransferase</fullName>
        <ecNumber evidence="5">2.7.8.5</ecNumber>
    </recommendedName>
    <alternativeName>
        <fullName evidence="15">Phosphatidylglycerophosphate synthase</fullName>
    </alternativeName>
</protein>
<organism evidence="19 20">
    <name type="scientific">Candidatus Anaerotruncus excrementipullorum</name>
    <dbReference type="NCBI Taxonomy" id="2838465"/>
    <lineage>
        <taxon>Bacteria</taxon>
        <taxon>Bacillati</taxon>
        <taxon>Bacillota</taxon>
        <taxon>Clostridia</taxon>
        <taxon>Eubacteriales</taxon>
        <taxon>Oscillospiraceae</taxon>
        <taxon>Anaerotruncus</taxon>
    </lineage>
</organism>
<evidence type="ECO:0000256" key="17">
    <source>
        <dbReference type="RuleBase" id="RU003750"/>
    </source>
</evidence>
<proteinExistence type="inferred from homology"/>
<comment type="similarity">
    <text evidence="4 17">Belongs to the CDP-alcohol phosphatidyltransferase class-I family.</text>
</comment>
<comment type="subcellular location">
    <subcellularLocation>
        <location evidence="2">Membrane</location>
        <topology evidence="2">Multi-pass membrane protein</topology>
    </subcellularLocation>
</comment>
<evidence type="ECO:0000256" key="3">
    <source>
        <dbReference type="ARBA" id="ARBA00005042"/>
    </source>
</evidence>
<evidence type="ECO:0000313" key="20">
    <source>
        <dbReference type="Proteomes" id="UP000886800"/>
    </source>
</evidence>
<dbReference type="AlphaFoldDB" id="A0A9D1WPD3"/>
<evidence type="ECO:0000256" key="13">
    <source>
        <dbReference type="ARBA" id="ARBA00023209"/>
    </source>
</evidence>
<dbReference type="InterPro" id="IPR050324">
    <property type="entry name" value="CDP-alcohol_PTase-I"/>
</dbReference>
<feature type="transmembrane region" description="Helical" evidence="18">
    <location>
        <begin position="89"/>
        <end position="110"/>
    </location>
</feature>
<dbReference type="PROSITE" id="PS00379">
    <property type="entry name" value="CDP_ALCOHOL_P_TRANSF"/>
    <property type="match status" value="1"/>
</dbReference>
<evidence type="ECO:0000256" key="4">
    <source>
        <dbReference type="ARBA" id="ARBA00010441"/>
    </source>
</evidence>
<evidence type="ECO:0000256" key="1">
    <source>
        <dbReference type="ARBA" id="ARBA00003973"/>
    </source>
</evidence>
<keyword evidence="8 17" id="KW-0808">Transferase</keyword>
<evidence type="ECO:0000256" key="18">
    <source>
        <dbReference type="SAM" id="Phobius"/>
    </source>
</evidence>
<keyword evidence="13" id="KW-0594">Phospholipid biosynthesis</keyword>
<comment type="pathway">
    <text evidence="3">Phospholipid metabolism; phosphatidylglycerol biosynthesis; phosphatidylglycerol from CDP-diacylglycerol: step 1/2.</text>
</comment>
<dbReference type="InterPro" id="IPR043130">
    <property type="entry name" value="CDP-OH_PTrfase_TM_dom"/>
</dbReference>
<dbReference type="InterPro" id="IPR004570">
    <property type="entry name" value="Phosphatidylglycerol_P_synth"/>
</dbReference>
<dbReference type="Pfam" id="PF01066">
    <property type="entry name" value="CDP-OH_P_transf"/>
    <property type="match status" value="1"/>
</dbReference>
<evidence type="ECO:0000256" key="14">
    <source>
        <dbReference type="ARBA" id="ARBA00023264"/>
    </source>
</evidence>
<evidence type="ECO:0000313" key="19">
    <source>
        <dbReference type="EMBL" id="HIX64748.1"/>
    </source>
</evidence>
<dbReference type="Gene3D" id="1.20.120.1760">
    <property type="match status" value="1"/>
</dbReference>
<evidence type="ECO:0000256" key="9">
    <source>
        <dbReference type="ARBA" id="ARBA00022692"/>
    </source>
</evidence>
<dbReference type="GO" id="GO:0008444">
    <property type="term" value="F:CDP-diacylglycerol-glycerol-3-phosphate 3-phosphatidyltransferase activity"/>
    <property type="evidence" value="ECO:0007669"/>
    <property type="project" value="UniProtKB-EC"/>
</dbReference>
<keyword evidence="9 18" id="KW-0812">Transmembrane</keyword>
<evidence type="ECO:0000256" key="15">
    <source>
        <dbReference type="ARBA" id="ARBA00033018"/>
    </source>
</evidence>
<dbReference type="EC" id="2.7.8.5" evidence="5"/>
<sequence>MLNIPNTLTLLRILLIPAFLARFLTADSPESHLAAAGILVVSGLTDMLDGLIARKFHMTTQLGRILDPAADKLTLAAVMAALWCQWPRLWPLYAVFLLKEVLMLAGGLVLHRRRVEIAGARWFGKLSTVLFYVTVVVIVAHPELGKAMVAKMLLVLLAFMAFSLVRYGLLFLQMVRR</sequence>
<evidence type="ECO:0000256" key="8">
    <source>
        <dbReference type="ARBA" id="ARBA00022679"/>
    </source>
</evidence>
<dbReference type="InterPro" id="IPR048254">
    <property type="entry name" value="CDP_ALCOHOL_P_TRANSF_CS"/>
</dbReference>
<feature type="transmembrane region" description="Helical" evidence="18">
    <location>
        <begin position="152"/>
        <end position="172"/>
    </location>
</feature>
<evidence type="ECO:0000256" key="16">
    <source>
        <dbReference type="ARBA" id="ARBA00048586"/>
    </source>
</evidence>
<evidence type="ECO:0000256" key="12">
    <source>
        <dbReference type="ARBA" id="ARBA00023136"/>
    </source>
</evidence>
<dbReference type="Proteomes" id="UP000886800">
    <property type="component" value="Unassembled WGS sequence"/>
</dbReference>
<keyword evidence="10 18" id="KW-1133">Transmembrane helix</keyword>
<feature type="transmembrane region" description="Helical" evidence="18">
    <location>
        <begin position="122"/>
        <end position="140"/>
    </location>
</feature>
<name>A0A9D1WPD3_9FIRM</name>
<keyword evidence="7" id="KW-0444">Lipid biosynthesis</keyword>
<gene>
    <name evidence="19" type="ORF">H9736_00715</name>
</gene>
<accession>A0A9D1WPD3</accession>
<comment type="function">
    <text evidence="1">This protein catalyzes the committed step to the synthesis of the acidic phospholipids.</text>
</comment>